<gene>
    <name evidence="1" type="ORF">VCHENC02_4278B</name>
</gene>
<name>A0A454CU79_VIBHA</name>
<dbReference type="Proteomes" id="UP000008367">
    <property type="component" value="Unassembled WGS sequence"/>
</dbReference>
<accession>A0A454CU79</accession>
<sequence>LKRTKKQRLRNQGY</sequence>
<feature type="non-terminal residue" evidence="1">
    <location>
        <position position="1"/>
    </location>
</feature>
<comment type="caution">
    <text evidence="1">The sequence shown here is derived from an EMBL/GenBank/DDBJ whole genome shotgun (WGS) entry which is preliminary data.</text>
</comment>
<evidence type="ECO:0000313" key="2">
    <source>
        <dbReference type="Proteomes" id="UP000008367"/>
    </source>
</evidence>
<protein>
    <submittedName>
        <fullName evidence="1">EAL domain protein</fullName>
    </submittedName>
</protein>
<reference evidence="1 2" key="1">
    <citation type="submission" date="2012-10" db="EMBL/GenBank/DDBJ databases">
        <title>Genome sequence of Vibrio Cholerae HENC-02.</title>
        <authorList>
            <person name="Eppinger M."/>
            <person name="Hasan N.A."/>
            <person name="Sengamalay N."/>
            <person name="Hine E."/>
            <person name="Su Q."/>
            <person name="Daugherty S.C."/>
            <person name="Young S."/>
            <person name="Sadzewicz L."/>
            <person name="Tallon L."/>
            <person name="Cebula T.A."/>
            <person name="Ravel J."/>
            <person name="Colwell R.R."/>
        </authorList>
    </citation>
    <scope>NUCLEOTIDE SEQUENCE [LARGE SCALE GENOMIC DNA]</scope>
    <source>
        <strain evidence="1 2">HENC-02</strain>
    </source>
</reference>
<proteinExistence type="predicted"/>
<evidence type="ECO:0000313" key="1">
    <source>
        <dbReference type="EMBL" id="EKM29946.1"/>
    </source>
</evidence>
<dbReference type="EMBL" id="AJSR01001861">
    <property type="protein sequence ID" value="EKM29946.1"/>
    <property type="molecule type" value="Genomic_DNA"/>
</dbReference>
<organism evidence="1 2">
    <name type="scientific">Vibrio harveyi</name>
    <name type="common">Beneckea harveyi</name>
    <dbReference type="NCBI Taxonomy" id="669"/>
    <lineage>
        <taxon>Bacteria</taxon>
        <taxon>Pseudomonadati</taxon>
        <taxon>Pseudomonadota</taxon>
        <taxon>Gammaproteobacteria</taxon>
        <taxon>Vibrionales</taxon>
        <taxon>Vibrionaceae</taxon>
        <taxon>Vibrio</taxon>
    </lineage>
</organism>